<comment type="caution">
    <text evidence="2">The sequence shown here is derived from an EMBL/GenBank/DDBJ whole genome shotgun (WGS) entry which is preliminary data.</text>
</comment>
<feature type="compositionally biased region" description="Polar residues" evidence="1">
    <location>
        <begin position="30"/>
        <end position="39"/>
    </location>
</feature>
<evidence type="ECO:0000313" key="2">
    <source>
        <dbReference type="EMBL" id="RJE16682.1"/>
    </source>
</evidence>
<evidence type="ECO:0000256" key="1">
    <source>
        <dbReference type="SAM" id="MobiDB-lite"/>
    </source>
</evidence>
<keyword evidence="3" id="KW-1185">Reference proteome</keyword>
<feature type="region of interest" description="Disordered" evidence="1">
    <location>
        <begin position="1"/>
        <end position="74"/>
    </location>
</feature>
<dbReference type="EMBL" id="MVGC01003234">
    <property type="protein sequence ID" value="RJE16682.1"/>
    <property type="molecule type" value="Genomic_DNA"/>
</dbReference>
<dbReference type="Proteomes" id="UP000266188">
    <property type="component" value="Unassembled WGS sequence"/>
</dbReference>
<accession>A0A3A2Z0P0</accession>
<feature type="non-terminal residue" evidence="2">
    <location>
        <position position="74"/>
    </location>
</feature>
<organism evidence="2 3">
    <name type="scientific">Aspergillus sclerotialis</name>
    <dbReference type="NCBI Taxonomy" id="2070753"/>
    <lineage>
        <taxon>Eukaryota</taxon>
        <taxon>Fungi</taxon>
        <taxon>Dikarya</taxon>
        <taxon>Ascomycota</taxon>
        <taxon>Pezizomycotina</taxon>
        <taxon>Eurotiomycetes</taxon>
        <taxon>Eurotiomycetidae</taxon>
        <taxon>Eurotiales</taxon>
        <taxon>Aspergillaceae</taxon>
        <taxon>Aspergillus</taxon>
        <taxon>Aspergillus subgen. Polypaecilum</taxon>
    </lineage>
</organism>
<protein>
    <submittedName>
        <fullName evidence="2">Uncharacterized protein</fullName>
    </submittedName>
</protein>
<evidence type="ECO:0000313" key="3">
    <source>
        <dbReference type="Proteomes" id="UP000266188"/>
    </source>
</evidence>
<gene>
    <name evidence="2" type="ORF">PHISCL_10981</name>
</gene>
<dbReference type="AlphaFoldDB" id="A0A3A2Z0P0"/>
<reference evidence="3" key="1">
    <citation type="submission" date="2017-02" db="EMBL/GenBank/DDBJ databases">
        <authorList>
            <person name="Tafer H."/>
            <person name="Lopandic K."/>
        </authorList>
    </citation>
    <scope>NUCLEOTIDE SEQUENCE [LARGE SCALE GENOMIC DNA]</scope>
    <source>
        <strain evidence="3">CBS 366.77</strain>
    </source>
</reference>
<proteinExistence type="predicted"/>
<feature type="compositionally biased region" description="Basic and acidic residues" evidence="1">
    <location>
        <begin position="1"/>
        <end position="16"/>
    </location>
</feature>
<name>A0A3A2Z0P0_9EURO</name>
<sequence length="74" mass="7969">MSNSQKETKTDSRAKDEEEGFKFPMEVDLGSSQANAGTKENNDVKPTAISSSSAEDRWLLDDDDSALSTPLSSA</sequence>